<comment type="caution">
    <text evidence="2">The sequence shown here is derived from an EMBL/GenBank/DDBJ whole genome shotgun (WGS) entry which is preliminary data.</text>
</comment>
<feature type="compositionally biased region" description="Basic and acidic residues" evidence="1">
    <location>
        <begin position="343"/>
        <end position="357"/>
    </location>
</feature>
<dbReference type="OrthoDB" id="6782297at2759"/>
<evidence type="ECO:0000313" key="3">
    <source>
        <dbReference type="Proteomes" id="UP001152888"/>
    </source>
</evidence>
<dbReference type="EMBL" id="CAKOFQ010007073">
    <property type="protein sequence ID" value="CAH1989800.1"/>
    <property type="molecule type" value="Genomic_DNA"/>
</dbReference>
<evidence type="ECO:0000313" key="2">
    <source>
        <dbReference type="EMBL" id="CAH1989800.1"/>
    </source>
</evidence>
<feature type="compositionally biased region" description="Basic residues" evidence="1">
    <location>
        <begin position="32"/>
        <end position="42"/>
    </location>
</feature>
<accession>A0A9P0PKZ4</accession>
<sequence length="363" mass="40431">MSEKRKRPDFSDSGSDDYIIWKIARLKKRLKRHHSTGRRSHRSPSPQSDVFTTPDHSDDDDVPLSAFAARNADAVDSEVAGSCITNTTPIENGGSSILDASILALLGDEKPSADVLGPSIHVDLTSRWSFILSNGLSEASVNTLLKKYPPPENCPLLKCPRINPEVASAINEQVARRDSNLNGLQNQIGAALSALGQLASAVVSEEGGGGNLAYVELASDASRLLLDFYHKYSVIRRDLLILNLRKDLKETLTNVSADGWLFGKDLGERIKATKDIEKSGLDLKPTRVSRPSTSFKQPAKQVPENFYRPPRRTQRGNIRGGRPIKIPNPSQSFQKRPHQTQRRTSDQDRRRRQDVRQYHKQNR</sequence>
<proteinExistence type="predicted"/>
<organism evidence="2 3">
    <name type="scientific">Acanthoscelides obtectus</name>
    <name type="common">Bean weevil</name>
    <name type="synonym">Bruchus obtectus</name>
    <dbReference type="NCBI Taxonomy" id="200917"/>
    <lineage>
        <taxon>Eukaryota</taxon>
        <taxon>Metazoa</taxon>
        <taxon>Ecdysozoa</taxon>
        <taxon>Arthropoda</taxon>
        <taxon>Hexapoda</taxon>
        <taxon>Insecta</taxon>
        <taxon>Pterygota</taxon>
        <taxon>Neoptera</taxon>
        <taxon>Endopterygota</taxon>
        <taxon>Coleoptera</taxon>
        <taxon>Polyphaga</taxon>
        <taxon>Cucujiformia</taxon>
        <taxon>Chrysomeloidea</taxon>
        <taxon>Chrysomelidae</taxon>
        <taxon>Bruchinae</taxon>
        <taxon>Bruchini</taxon>
        <taxon>Acanthoscelides</taxon>
    </lineage>
</organism>
<keyword evidence="3" id="KW-1185">Reference proteome</keyword>
<dbReference type="PANTHER" id="PTHR34239:SF2">
    <property type="entry name" value="TRANSPOSABLE ELEMENT P TRANSPOSASE_THAP9 CONSERVED DOMAIN-CONTAINING PROTEIN"/>
    <property type="match status" value="1"/>
</dbReference>
<protein>
    <submittedName>
        <fullName evidence="2">Uncharacterized protein</fullName>
    </submittedName>
</protein>
<name>A0A9P0PKZ4_ACAOB</name>
<gene>
    <name evidence="2" type="ORF">ACAOBT_LOCUS19296</name>
</gene>
<dbReference type="PANTHER" id="PTHR34239">
    <property type="entry name" value="APPLE DOMAIN-CONTAINING PROTEIN"/>
    <property type="match status" value="1"/>
</dbReference>
<dbReference type="Proteomes" id="UP001152888">
    <property type="component" value="Unassembled WGS sequence"/>
</dbReference>
<reference evidence="2" key="1">
    <citation type="submission" date="2022-03" db="EMBL/GenBank/DDBJ databases">
        <authorList>
            <person name="Sayadi A."/>
        </authorList>
    </citation>
    <scope>NUCLEOTIDE SEQUENCE</scope>
</reference>
<feature type="region of interest" description="Disordered" evidence="1">
    <location>
        <begin position="283"/>
        <end position="363"/>
    </location>
</feature>
<feature type="region of interest" description="Disordered" evidence="1">
    <location>
        <begin position="32"/>
        <end position="63"/>
    </location>
</feature>
<dbReference type="AlphaFoldDB" id="A0A9P0PKZ4"/>
<evidence type="ECO:0000256" key="1">
    <source>
        <dbReference type="SAM" id="MobiDB-lite"/>
    </source>
</evidence>